<organism evidence="1 2">
    <name type="scientific">Methylophilus aquaticus</name>
    <dbReference type="NCBI Taxonomy" id="1971610"/>
    <lineage>
        <taxon>Bacteria</taxon>
        <taxon>Pseudomonadati</taxon>
        <taxon>Pseudomonadota</taxon>
        <taxon>Betaproteobacteria</taxon>
        <taxon>Nitrosomonadales</taxon>
        <taxon>Methylophilaceae</taxon>
        <taxon>Methylophilus</taxon>
    </lineage>
</organism>
<gene>
    <name evidence="1" type="ORF">Q9291_02165</name>
</gene>
<accession>A0ABT9JQ03</accession>
<protein>
    <recommendedName>
        <fullName evidence="3">MSHA biogenesis protein MshI</fullName>
    </recommendedName>
</protein>
<keyword evidence="2" id="KW-1185">Reference proteome</keyword>
<evidence type="ECO:0000313" key="2">
    <source>
        <dbReference type="Proteomes" id="UP001225906"/>
    </source>
</evidence>
<dbReference type="Proteomes" id="UP001225906">
    <property type="component" value="Unassembled WGS sequence"/>
</dbReference>
<dbReference type="SUPFAM" id="SSF53067">
    <property type="entry name" value="Actin-like ATPase domain"/>
    <property type="match status" value="1"/>
</dbReference>
<dbReference type="EMBL" id="JAVCAP010000002">
    <property type="protein sequence ID" value="MDP8566644.1"/>
    <property type="molecule type" value="Genomic_DNA"/>
</dbReference>
<dbReference type="Gene3D" id="3.30.1490.300">
    <property type="match status" value="1"/>
</dbReference>
<evidence type="ECO:0008006" key="3">
    <source>
        <dbReference type="Google" id="ProtNLM"/>
    </source>
</evidence>
<name>A0ABT9JQ03_9PROT</name>
<evidence type="ECO:0000313" key="1">
    <source>
        <dbReference type="EMBL" id="MDP8566644.1"/>
    </source>
</evidence>
<comment type="caution">
    <text evidence="1">The sequence shown here is derived from an EMBL/GenBank/DDBJ whole genome shotgun (WGS) entry which is preliminary data.</text>
</comment>
<proteinExistence type="predicted"/>
<dbReference type="RefSeq" id="WP_306388348.1">
    <property type="nucleotide sequence ID" value="NZ_JAVCAP010000002.1"/>
</dbReference>
<reference evidence="2" key="1">
    <citation type="journal article" date="2019" name="Int. J. Syst. Evol. Microbiol.">
        <title>The Global Catalogue of Microorganisms (GCM) 10K type strain sequencing project: providing services to taxonomists for standard genome sequencing and annotation.</title>
        <authorList>
            <consortium name="The Broad Institute Genomics Platform"/>
            <consortium name="The Broad Institute Genome Sequencing Center for Infectious Disease"/>
            <person name="Wu L."/>
            <person name="Ma J."/>
        </authorList>
    </citation>
    <scope>NUCLEOTIDE SEQUENCE [LARGE SCALE GENOMIC DNA]</scope>
    <source>
        <strain evidence="2">VKM B-3159</strain>
    </source>
</reference>
<sequence length="312" mass="34784">MKWLKKNNNKGRIGLGFTDKFVSVVVISAAAQSKPRVTLAKVLQTSLLKGAELKQLVTQAALKSLPCNVVLSAEQYQILQVDKPNMPENEIKSSLKWKVKELIEYQVEHASVDGIDIPGDPESPNRLPLMFAICARNNHLAEVSNAVLDAGLNLKSIDVYAMAQRNVAALLEHEQRAIAMVSILERGFLITFSAKGELYHTRFIELDKSFLRNLDDELFSNNFDRLVLELQRSLDSFDRQFPFLSINKLLVTPDSGALRLVEGLKKSLYVPVDSFNLTDIVDFPEGQDFSGLELQSMLMPALGAALRIESVL</sequence>
<dbReference type="Gene3D" id="3.30.420.40">
    <property type="match status" value="2"/>
</dbReference>
<dbReference type="InterPro" id="IPR043129">
    <property type="entry name" value="ATPase_NBD"/>
</dbReference>